<evidence type="ECO:0000313" key="2">
    <source>
        <dbReference type="Proteomes" id="UP000095558"/>
    </source>
</evidence>
<dbReference type="EMBL" id="CYZV01000003">
    <property type="protein sequence ID" value="CUN66254.1"/>
    <property type="molecule type" value="Genomic_DNA"/>
</dbReference>
<dbReference type="GeneID" id="83010385"/>
<name>A0A174HWX3_9CLOT</name>
<proteinExistence type="predicted"/>
<dbReference type="Proteomes" id="UP000095558">
    <property type="component" value="Unassembled WGS sequence"/>
</dbReference>
<protein>
    <submittedName>
        <fullName evidence="1">Uncharacterized protein</fullName>
    </submittedName>
</protein>
<dbReference type="OrthoDB" id="1920995at2"/>
<reference evidence="1 2" key="1">
    <citation type="submission" date="2015-09" db="EMBL/GenBank/DDBJ databases">
        <authorList>
            <consortium name="Pathogen Informatics"/>
        </authorList>
    </citation>
    <scope>NUCLEOTIDE SEQUENCE [LARGE SCALE GENOMIC DNA]</scope>
    <source>
        <strain evidence="1 2">2789STDY5834855</strain>
    </source>
</reference>
<dbReference type="RefSeq" id="WP_042393756.1">
    <property type="nucleotide sequence ID" value="NZ_CYYT01000032.1"/>
</dbReference>
<sequence length="139" mass="16162">MSIVPNFDYLLVMPSGNIIGFHDEETAKAYINNYYYFRTRNNDVVGAYEDLTEDFDDIANVLCYKIGVEEGECKLYNTRDIIEKIQEEVIFFDEREEVISKLLSNHIDLNIFDYAIDNIFTNTESIDIMEPYGDPITGQ</sequence>
<accession>A0A174HWX3</accession>
<gene>
    <name evidence="1" type="ORF">ERS852470_00432</name>
</gene>
<dbReference type="AlphaFoldDB" id="A0A174HWX3"/>
<organism evidence="1 2">
    <name type="scientific">Clostridium disporicum</name>
    <dbReference type="NCBI Taxonomy" id="84024"/>
    <lineage>
        <taxon>Bacteria</taxon>
        <taxon>Bacillati</taxon>
        <taxon>Bacillota</taxon>
        <taxon>Clostridia</taxon>
        <taxon>Eubacteriales</taxon>
        <taxon>Clostridiaceae</taxon>
        <taxon>Clostridium</taxon>
    </lineage>
</organism>
<evidence type="ECO:0000313" key="1">
    <source>
        <dbReference type="EMBL" id="CUN66254.1"/>
    </source>
</evidence>